<evidence type="ECO:0000313" key="6">
    <source>
        <dbReference type="EMBL" id="OEE36065.1"/>
    </source>
</evidence>
<dbReference type="RefSeq" id="WP_017046127.1">
    <property type="nucleotide sequence ID" value="NZ_AJYS02000195.1"/>
</dbReference>
<dbReference type="SUPFAM" id="SSF56849">
    <property type="entry name" value="delta-Endotoxin (insectocide), N-terminal domain"/>
    <property type="match status" value="1"/>
</dbReference>
<dbReference type="GO" id="GO:0030435">
    <property type="term" value="P:sporulation resulting in formation of a cellular spore"/>
    <property type="evidence" value="ECO:0007669"/>
    <property type="project" value="UniProtKB-KW"/>
</dbReference>
<reference evidence="6 7" key="1">
    <citation type="journal article" date="2012" name="Science">
        <title>Ecological populations of bacteria act as socially cohesive units of antibiotic production and resistance.</title>
        <authorList>
            <person name="Cordero O.X."/>
            <person name="Wildschutte H."/>
            <person name="Kirkup B."/>
            <person name="Proehl S."/>
            <person name="Ngo L."/>
            <person name="Hussain F."/>
            <person name="Le Roux F."/>
            <person name="Mincer T."/>
            <person name="Polz M.F."/>
        </authorList>
    </citation>
    <scope>NUCLEOTIDE SEQUENCE [LARGE SCALE GENOMIC DNA]</scope>
    <source>
        <strain evidence="6 7">FS-238</strain>
    </source>
</reference>
<protein>
    <recommendedName>
        <fullName evidence="8">Pesticidal crystal protein N-terminal domain-containing protein</fullName>
    </recommendedName>
</protein>
<dbReference type="EMBL" id="AJYS02000195">
    <property type="protein sequence ID" value="OEE36065.1"/>
    <property type="molecule type" value="Genomic_DNA"/>
</dbReference>
<keyword evidence="7" id="KW-1185">Reference proteome</keyword>
<accession>A0A853R291</accession>
<comment type="similarity">
    <text evidence="1">Belongs to the delta endotoxin family.</text>
</comment>
<evidence type="ECO:0008006" key="8">
    <source>
        <dbReference type="Google" id="ProtNLM"/>
    </source>
</evidence>
<feature type="compositionally biased region" description="Polar residues" evidence="5">
    <location>
        <begin position="8"/>
        <end position="19"/>
    </location>
</feature>
<evidence type="ECO:0000256" key="5">
    <source>
        <dbReference type="SAM" id="MobiDB-lite"/>
    </source>
</evidence>
<evidence type="ECO:0000256" key="1">
    <source>
        <dbReference type="ARBA" id="ARBA00007819"/>
    </source>
</evidence>
<evidence type="ECO:0000313" key="7">
    <source>
        <dbReference type="Proteomes" id="UP000094808"/>
    </source>
</evidence>
<organism evidence="6 7">
    <name type="scientific">Vibrio ordalii FS-238</name>
    <dbReference type="NCBI Taxonomy" id="617133"/>
    <lineage>
        <taxon>Bacteria</taxon>
        <taxon>Pseudomonadati</taxon>
        <taxon>Pseudomonadota</taxon>
        <taxon>Gammaproteobacteria</taxon>
        <taxon>Vibrionales</taxon>
        <taxon>Vibrionaceae</taxon>
        <taxon>Vibrio</taxon>
    </lineage>
</organism>
<gene>
    <name evidence="6" type="ORF">A1QS_05505</name>
</gene>
<dbReference type="InterPro" id="IPR036716">
    <property type="entry name" value="Pest_crys_N_sf"/>
</dbReference>
<keyword evidence="2" id="KW-0800">Toxin</keyword>
<comment type="caution">
    <text evidence="6">The sequence shown here is derived from an EMBL/GenBank/DDBJ whole genome shotgun (WGS) entry which is preliminary data.</text>
</comment>
<feature type="region of interest" description="Disordered" evidence="5">
    <location>
        <begin position="1"/>
        <end position="21"/>
    </location>
</feature>
<keyword evidence="4" id="KW-0843">Virulence</keyword>
<evidence type="ECO:0000256" key="2">
    <source>
        <dbReference type="ARBA" id="ARBA00022656"/>
    </source>
</evidence>
<keyword evidence="3" id="KW-0749">Sporulation</keyword>
<sequence>MCSEEEMTSVTTELTSSPQEPILTLPDNLDYEIDITPETTLNDRFRSATTGLLDLASKADKRIAVVSFIVKAMWPTSPNDDLWRQLTEQVQKVIDAAIAKEEFNEALAKQQTIYEQANKISGFITKNKKISPSTLNILIGWCQISMKDCHEFINVALRQKYSCHYLPITLSVANYHLSLLKYLYDVMELNREDLDFAPDSLLTYSEILGFLKKYETCFANKLAEWKTWRKSTFSRNKSGGDYHYYETKDKQPTGYDYRTLLHYRGLRLHRFRTASEGARVLNRADEASFNNGTCELLSSIAGVVYLTKYVPKLGIEDSKDAELAEKAKNLSDFLPLPEFSAHPQGPVFFAHYRSERKKPGWGEENKYYSDKERWVTKVSGHAKDKRLALIVQYKNGKHKTKTHTFDKGADLSNPKSVELTIDNPLHSVTVYIKDTFLSALEFEFKDGSSEVIGDTSSPDYHRKNYVPTNFVLHYIETSNEYFKSQDEKGVVFKNGLQAIKFRYADPNVVS</sequence>
<evidence type="ECO:0000256" key="4">
    <source>
        <dbReference type="ARBA" id="ARBA00023026"/>
    </source>
</evidence>
<proteinExistence type="inferred from homology"/>
<name>A0A853R291_9VIBR</name>
<evidence type="ECO:0000256" key="3">
    <source>
        <dbReference type="ARBA" id="ARBA00022969"/>
    </source>
</evidence>
<dbReference type="Gene3D" id="1.20.190.10">
    <property type="entry name" value="Pesticidal crystal protein, N-terminal domain"/>
    <property type="match status" value="1"/>
</dbReference>
<dbReference type="Proteomes" id="UP000094808">
    <property type="component" value="Unassembled WGS sequence"/>
</dbReference>
<dbReference type="GO" id="GO:0090729">
    <property type="term" value="F:toxin activity"/>
    <property type="evidence" value="ECO:0007669"/>
    <property type="project" value="UniProtKB-KW"/>
</dbReference>
<dbReference type="AlphaFoldDB" id="A0A853R291"/>